<dbReference type="Pfam" id="PF04480">
    <property type="entry name" value="DUF559"/>
    <property type="match status" value="1"/>
</dbReference>
<accession>A0A518RDE5</accession>
<gene>
    <name evidence="2" type="ORF">FPZ54_05215</name>
</gene>
<dbReference type="AlphaFoldDB" id="A0A518RDE5"/>
<protein>
    <submittedName>
        <fullName evidence="2">Endonuclease domain-containing protein</fullName>
    </submittedName>
</protein>
<dbReference type="EMBL" id="CP042239">
    <property type="protein sequence ID" value="QDX25480.1"/>
    <property type="molecule type" value="Genomic_DNA"/>
</dbReference>
<dbReference type="PANTHER" id="PTHR38590:SF1">
    <property type="entry name" value="BLL0828 PROTEIN"/>
    <property type="match status" value="1"/>
</dbReference>
<dbReference type="Proteomes" id="UP000318055">
    <property type="component" value="Chromosome"/>
</dbReference>
<keyword evidence="2" id="KW-0540">Nuclease</keyword>
<dbReference type="OrthoDB" id="9798754at2"/>
<organism evidence="2 3">
    <name type="scientific">Sphingomonas suaedae</name>
    <dbReference type="NCBI Taxonomy" id="2599297"/>
    <lineage>
        <taxon>Bacteria</taxon>
        <taxon>Pseudomonadati</taxon>
        <taxon>Pseudomonadota</taxon>
        <taxon>Alphaproteobacteria</taxon>
        <taxon>Sphingomonadales</taxon>
        <taxon>Sphingomonadaceae</taxon>
        <taxon>Sphingomonas</taxon>
    </lineage>
</organism>
<reference evidence="2 3" key="1">
    <citation type="submission" date="2019-07" db="EMBL/GenBank/DDBJ databases">
        <title>Sphingomonas alkalisoli sp. nov., isolated from rhizosphere soil of Suaedae salsa.</title>
        <authorList>
            <person name="Zhang H."/>
            <person name="Xu L."/>
            <person name="Zhang J.-X."/>
            <person name="Sun J.-Q."/>
        </authorList>
    </citation>
    <scope>NUCLEOTIDE SEQUENCE [LARGE SCALE GENOMIC DNA]</scope>
    <source>
        <strain evidence="2 3">XS-10</strain>
    </source>
</reference>
<dbReference type="GO" id="GO:0004519">
    <property type="term" value="F:endonuclease activity"/>
    <property type="evidence" value="ECO:0007669"/>
    <property type="project" value="UniProtKB-KW"/>
</dbReference>
<keyword evidence="2" id="KW-0255">Endonuclease</keyword>
<name>A0A518RDE5_9SPHN</name>
<dbReference type="CDD" id="cd01038">
    <property type="entry name" value="Endonuclease_DUF559"/>
    <property type="match status" value="1"/>
</dbReference>
<feature type="domain" description="DUF559" evidence="1">
    <location>
        <begin position="8"/>
        <end position="110"/>
    </location>
</feature>
<dbReference type="InterPro" id="IPR011335">
    <property type="entry name" value="Restrct_endonuc-II-like"/>
</dbReference>
<sequence>MASDRELGEFARQMRRNPTEWEKRLWRHLSNRQLAGHKFRRQHKFAPYIADFFCPAKGLVVELDGDTHRADRDEARDIFFLRSGFTTLRFTNAEVHENIDGVLQAILSKLAVNGATPSPVFRERIRHASPSTAPAASASSS</sequence>
<proteinExistence type="predicted"/>
<keyword evidence="2" id="KW-0378">Hydrolase</keyword>
<dbReference type="InterPro" id="IPR007569">
    <property type="entry name" value="DUF559"/>
</dbReference>
<dbReference type="Gene3D" id="3.40.960.10">
    <property type="entry name" value="VSR Endonuclease"/>
    <property type="match status" value="1"/>
</dbReference>
<evidence type="ECO:0000259" key="1">
    <source>
        <dbReference type="Pfam" id="PF04480"/>
    </source>
</evidence>
<dbReference type="InterPro" id="IPR047216">
    <property type="entry name" value="Endonuclease_DUF559_bact"/>
</dbReference>
<evidence type="ECO:0000313" key="3">
    <source>
        <dbReference type="Proteomes" id="UP000318055"/>
    </source>
</evidence>
<dbReference type="PANTHER" id="PTHR38590">
    <property type="entry name" value="BLL0828 PROTEIN"/>
    <property type="match status" value="1"/>
</dbReference>
<keyword evidence="3" id="KW-1185">Reference proteome</keyword>
<dbReference type="RefSeq" id="WP_145845506.1">
    <property type="nucleotide sequence ID" value="NZ_CP042239.1"/>
</dbReference>
<dbReference type="KEGG" id="ssua:FPZ54_05215"/>
<dbReference type="SUPFAM" id="SSF52980">
    <property type="entry name" value="Restriction endonuclease-like"/>
    <property type="match status" value="1"/>
</dbReference>
<evidence type="ECO:0000313" key="2">
    <source>
        <dbReference type="EMBL" id="QDX25480.1"/>
    </source>
</evidence>